<dbReference type="Proteomes" id="UP000239649">
    <property type="component" value="Unassembled WGS sequence"/>
</dbReference>
<feature type="compositionally biased region" description="Pro residues" evidence="6">
    <location>
        <begin position="539"/>
        <end position="552"/>
    </location>
</feature>
<sequence length="1243" mass="127636">MGRRKQRGDVNAVLPEGAWILGTKHVGDSNKYECRIAGSWPPELQEKLGLSYNASMNGTKAEAAAGHDLFIMWRQHKAGKPLHHVTFNLGLKAYDELQAGVLACKTNKALQEYVVKLRDEGTLARLAAAAVAGAAAAAQAGGGGGGPAAPTTTADEEEWWGDEEEGDEGEEPAAKRARHAKRAPQQAQPPPPAQQPPAQPASSSARTHRFRWITGYQSSTNWACQVHVNPALLTEGYKQQAAGAKIWVGGFTSAEQAAVAGDLGQMWLLEAYGKALDNVKLNFERGLYGSANGEACMERVQLAQNAKEVVEAVQELRDDGLIAELAESPEAKPMGAAPAPQSRGRVQHGGEDSSGRAQRGGGGGGGVVVVESLTFKDAAVAVLSAQDPPRLMPAAELALTALQVENFKSTGATPEATMAGVLHADVKRKDSAFIRFVNKRKSVFGLRKWADQGIVFKDEFGQKMEATAAEEAEGAGGALQHHAAAAAAAHAAGDAVQHRGIAAAAAETGEETEVIDITGEEDEPAGALETAALAAAPPTAAPPGPAAKPAPAPAAAAPQPAARQAAAPVAAQRAPRALGQGAEALPTTAAAAAAAQAPHEQEGGDAEEARERARTSAGGSARTHSFQFISQAGNGWQCQVHVNMKLLQGEYRQPEAPGKVKVAGFPSEKQAAVAADLGQTWLRQAYGKLHAGDLNFEPGLYGSDAGKACVDRVLQARGSKEAIEALRELRDSGQIAELAASPAAVAAPRKAALPASPPGAGPAAAVLPPAVLTAAAAKQEADSLPSTAPALGGAESLEGMKAELVELLSRTPDVAGTDIAAFTAKFIFRSDPSERRVTYTTLMGYAAQGQLDMEGDIYECRLQGIWPISLRERLGMSYEFVMRGVKGDGTLARVAAAATGRTDLAPPAAALAAVPAAAEEAVGGDAELGAGDDFEEEAEEEQSAAKRRRASDEHGSAGSAGRGGGGGSRKIKVTRFTSAEQAAVAGDLGQMWLRGAYGKALGDIKLNFQPGLYGSGVGVACMERVQRATSPQKASAALKELRDEGLIAELAGSAAAVRSFRTSGERGSRGGRGSAAPDPGDPVLHHDAGAAAAAAAVAAGAAAAAAAAAAEEEDEEDEEGEDVDIVGEGEAPAAPAAAEGLVAALPAAAAAAPEEVAWGADSLPLPAPALGGAESLEGMKAELVALLSRTPGVAGTDVAAFTALFIFRSTPSERRVTYTTLMGYAAQGQLDMVHMFVRHATER</sequence>
<keyword evidence="10" id="KW-1185">Reference proteome</keyword>
<gene>
    <name evidence="9" type="ORF">C2E20_2376</name>
</gene>
<evidence type="ECO:0000256" key="2">
    <source>
        <dbReference type="ARBA" id="ARBA00023015"/>
    </source>
</evidence>
<feature type="compositionally biased region" description="Acidic residues" evidence="6">
    <location>
        <begin position="930"/>
        <end position="942"/>
    </location>
</feature>
<keyword evidence="2" id="KW-0805">Transcription regulation</keyword>
<feature type="compositionally biased region" description="Acidic residues" evidence="6">
    <location>
        <begin position="154"/>
        <end position="171"/>
    </location>
</feature>
<evidence type="ECO:0000313" key="9">
    <source>
        <dbReference type="EMBL" id="PSC74624.1"/>
    </source>
</evidence>
<dbReference type="GO" id="GO:0003677">
    <property type="term" value="F:DNA binding"/>
    <property type="evidence" value="ECO:0007669"/>
    <property type="project" value="UniProtKB-KW"/>
</dbReference>
<keyword evidence="5" id="KW-0539">Nucleus</keyword>
<dbReference type="AlphaFoldDB" id="A0A2P6VKL8"/>
<evidence type="ECO:0000259" key="7">
    <source>
        <dbReference type="PROSITE" id="PS51032"/>
    </source>
</evidence>
<feature type="region of interest" description="Disordered" evidence="6">
    <location>
        <begin position="138"/>
        <end position="206"/>
    </location>
</feature>
<dbReference type="PROSITE" id="PS51913">
    <property type="entry name" value="HTH_HARE"/>
    <property type="match status" value="1"/>
</dbReference>
<feature type="compositionally biased region" description="Gly residues" evidence="6">
    <location>
        <begin position="958"/>
        <end position="968"/>
    </location>
</feature>
<reference evidence="9 10" key="1">
    <citation type="journal article" date="2018" name="Plant J.">
        <title>Genome sequences of Chlorella sorokiniana UTEX 1602 and Micractinium conductrix SAG 241.80: implications to maltose excretion by a green alga.</title>
        <authorList>
            <person name="Arriola M.B."/>
            <person name="Velmurugan N."/>
            <person name="Zhang Y."/>
            <person name="Plunkett M.H."/>
            <person name="Hondzo H."/>
            <person name="Barney B.M."/>
        </authorList>
    </citation>
    <scope>NUCLEOTIDE SEQUENCE [LARGE SCALE GENOMIC DNA]</scope>
    <source>
        <strain evidence="9 10">SAG 241.80</strain>
    </source>
</reference>
<name>A0A2P6VKL8_9CHLO</name>
<feature type="region of interest" description="Disordered" evidence="6">
    <location>
        <begin position="1059"/>
        <end position="1085"/>
    </location>
</feature>
<dbReference type="Pfam" id="PF05066">
    <property type="entry name" value="HARE-HTH"/>
    <property type="match status" value="1"/>
</dbReference>
<protein>
    <submittedName>
        <fullName evidence="9">Tctex1 domain-containing 2</fullName>
    </submittedName>
</protein>
<evidence type="ECO:0000256" key="5">
    <source>
        <dbReference type="ARBA" id="ARBA00023242"/>
    </source>
</evidence>
<feature type="domain" description="AP2/ERF" evidence="7">
    <location>
        <begin position="209"/>
        <end position="284"/>
    </location>
</feature>
<comment type="subcellular location">
    <subcellularLocation>
        <location evidence="1">Nucleus</location>
    </subcellularLocation>
</comment>
<dbReference type="EMBL" id="LHPF02000004">
    <property type="protein sequence ID" value="PSC74624.1"/>
    <property type="molecule type" value="Genomic_DNA"/>
</dbReference>
<comment type="caution">
    <text evidence="9">The sequence shown here is derived from an EMBL/GenBank/DDBJ whole genome shotgun (WGS) entry which is preliminary data.</text>
</comment>
<organism evidence="9 10">
    <name type="scientific">Micractinium conductrix</name>
    <dbReference type="NCBI Taxonomy" id="554055"/>
    <lineage>
        <taxon>Eukaryota</taxon>
        <taxon>Viridiplantae</taxon>
        <taxon>Chlorophyta</taxon>
        <taxon>core chlorophytes</taxon>
        <taxon>Trebouxiophyceae</taxon>
        <taxon>Chlorellales</taxon>
        <taxon>Chlorellaceae</taxon>
        <taxon>Chlorella clade</taxon>
        <taxon>Micractinium</taxon>
    </lineage>
</organism>
<evidence type="ECO:0000256" key="1">
    <source>
        <dbReference type="ARBA" id="ARBA00004123"/>
    </source>
</evidence>
<feature type="domain" description="HTH HARE-type" evidence="8">
    <location>
        <begin position="373"/>
        <end position="449"/>
    </location>
</feature>
<evidence type="ECO:0000256" key="3">
    <source>
        <dbReference type="ARBA" id="ARBA00023125"/>
    </source>
</evidence>
<proteinExistence type="predicted"/>
<dbReference type="PANTHER" id="PTHR13361:SF1">
    <property type="entry name" value="WW DOMAIN-BINDING PROTEIN 11"/>
    <property type="match status" value="1"/>
</dbReference>
<keyword evidence="4" id="KW-0804">Transcription</keyword>
<feature type="region of interest" description="Disordered" evidence="6">
    <location>
        <begin position="326"/>
        <end position="364"/>
    </location>
</feature>
<dbReference type="PANTHER" id="PTHR13361">
    <property type="entry name" value="WW DOMAIN-BINDING PROTEIN 11"/>
    <property type="match status" value="1"/>
</dbReference>
<dbReference type="InterPro" id="IPR007759">
    <property type="entry name" value="Asxl_HARE-HTH"/>
</dbReference>
<dbReference type="GO" id="GO:0005681">
    <property type="term" value="C:spliceosomal complex"/>
    <property type="evidence" value="ECO:0007669"/>
    <property type="project" value="TreeGrafter"/>
</dbReference>
<feature type="compositionally biased region" description="Pro residues" evidence="6">
    <location>
        <begin position="187"/>
        <end position="199"/>
    </location>
</feature>
<dbReference type="GO" id="GO:0003700">
    <property type="term" value="F:DNA-binding transcription factor activity"/>
    <property type="evidence" value="ECO:0007669"/>
    <property type="project" value="InterPro"/>
</dbReference>
<evidence type="ECO:0000256" key="6">
    <source>
        <dbReference type="SAM" id="MobiDB-lite"/>
    </source>
</evidence>
<feature type="region of interest" description="Disordered" evidence="6">
    <location>
        <begin position="536"/>
        <end position="622"/>
    </location>
</feature>
<dbReference type="InterPro" id="IPR001471">
    <property type="entry name" value="AP2/ERF_dom"/>
</dbReference>
<evidence type="ECO:0000256" key="4">
    <source>
        <dbReference type="ARBA" id="ARBA00023163"/>
    </source>
</evidence>
<feature type="region of interest" description="Disordered" evidence="6">
    <location>
        <begin position="927"/>
        <end position="970"/>
    </location>
</feature>
<evidence type="ECO:0000259" key="8">
    <source>
        <dbReference type="PROSITE" id="PS51913"/>
    </source>
</evidence>
<keyword evidence="3" id="KW-0238">DNA-binding</keyword>
<accession>A0A2P6VKL8</accession>
<dbReference type="PROSITE" id="PS51032">
    <property type="entry name" value="AP2_ERF"/>
    <property type="match status" value="1"/>
</dbReference>
<feature type="compositionally biased region" description="Low complexity" evidence="6">
    <location>
        <begin position="553"/>
        <end position="598"/>
    </location>
</feature>
<evidence type="ECO:0000313" key="10">
    <source>
        <dbReference type="Proteomes" id="UP000239649"/>
    </source>
</evidence>
<feature type="compositionally biased region" description="Basic and acidic residues" evidence="6">
    <location>
        <begin position="599"/>
        <end position="614"/>
    </location>
</feature>